<proteinExistence type="predicted"/>
<feature type="region of interest" description="Disordered" evidence="1">
    <location>
        <begin position="397"/>
        <end position="429"/>
    </location>
</feature>
<feature type="compositionally biased region" description="Polar residues" evidence="1">
    <location>
        <begin position="409"/>
        <end position="423"/>
    </location>
</feature>
<protein>
    <submittedName>
        <fullName evidence="2">Uncharacterized protein</fullName>
    </submittedName>
</protein>
<gene>
    <name evidence="2" type="ORF">B0H16DRAFT_1463343</name>
</gene>
<organism evidence="2 3">
    <name type="scientific">Mycena metata</name>
    <dbReference type="NCBI Taxonomy" id="1033252"/>
    <lineage>
        <taxon>Eukaryota</taxon>
        <taxon>Fungi</taxon>
        <taxon>Dikarya</taxon>
        <taxon>Basidiomycota</taxon>
        <taxon>Agaricomycotina</taxon>
        <taxon>Agaricomycetes</taxon>
        <taxon>Agaricomycetidae</taxon>
        <taxon>Agaricales</taxon>
        <taxon>Marasmiineae</taxon>
        <taxon>Mycenaceae</taxon>
        <taxon>Mycena</taxon>
    </lineage>
</organism>
<keyword evidence="3" id="KW-1185">Reference proteome</keyword>
<sequence>MLFQRPKTALKDQDTQRWFTKILSTRNDRPQFRHVALGDINLLYETSISSKVYKIKIFVARISGEPSPMTVVKYEDGDEVWHPNVWQLFGVSTAPGLQALIYHDDRTELIPLAMYRRFHRPSSDLVWACIEGMLFKQFKDCSQHHHWLNGDHEEGLEPAICVKRNPPQIYLTMADLENQEGYEDLDCSLSRWHTPRFRYQSITTPDVTIYSFLVTQPHASLPETLCQRLDISHFLGTLIPIWIPSVTLSKFQTRIFLGSVVTQACQYGESFCPIAYIPHSCSLLVPTWQVPQNLRVQGHAAGDRFTFAPGSFRTSQIPGPRILARASVELPQDIRDMVNMTWLSQANKRIDPLLFQGAKRYRYGRPIIIAIRSGKVNSSYTGVVDGLAVKGSCFQRSSSRGFEDRGRSARSTSTSQFGGSSRARNAEANSRLKAEFELRRGR</sequence>
<reference evidence="2" key="1">
    <citation type="submission" date="2023-03" db="EMBL/GenBank/DDBJ databases">
        <title>Massive genome expansion in bonnet fungi (Mycena s.s.) driven by repeated elements and novel gene families across ecological guilds.</title>
        <authorList>
            <consortium name="Lawrence Berkeley National Laboratory"/>
            <person name="Harder C.B."/>
            <person name="Miyauchi S."/>
            <person name="Viragh M."/>
            <person name="Kuo A."/>
            <person name="Thoen E."/>
            <person name="Andreopoulos B."/>
            <person name="Lu D."/>
            <person name="Skrede I."/>
            <person name="Drula E."/>
            <person name="Henrissat B."/>
            <person name="Morin E."/>
            <person name="Kohler A."/>
            <person name="Barry K."/>
            <person name="LaButti K."/>
            <person name="Morin E."/>
            <person name="Salamov A."/>
            <person name="Lipzen A."/>
            <person name="Mereny Z."/>
            <person name="Hegedus B."/>
            <person name="Baldrian P."/>
            <person name="Stursova M."/>
            <person name="Weitz H."/>
            <person name="Taylor A."/>
            <person name="Grigoriev I.V."/>
            <person name="Nagy L.G."/>
            <person name="Martin F."/>
            <person name="Kauserud H."/>
        </authorList>
    </citation>
    <scope>NUCLEOTIDE SEQUENCE</scope>
    <source>
        <strain evidence="2">CBHHK182m</strain>
    </source>
</reference>
<dbReference type="Proteomes" id="UP001215598">
    <property type="component" value="Unassembled WGS sequence"/>
</dbReference>
<comment type="caution">
    <text evidence="2">The sequence shown here is derived from an EMBL/GenBank/DDBJ whole genome shotgun (WGS) entry which is preliminary data.</text>
</comment>
<evidence type="ECO:0000256" key="1">
    <source>
        <dbReference type="SAM" id="MobiDB-lite"/>
    </source>
</evidence>
<name>A0AAD7IKA3_9AGAR</name>
<evidence type="ECO:0000313" key="2">
    <source>
        <dbReference type="EMBL" id="KAJ7744120.1"/>
    </source>
</evidence>
<dbReference type="AlphaFoldDB" id="A0AAD7IKA3"/>
<evidence type="ECO:0000313" key="3">
    <source>
        <dbReference type="Proteomes" id="UP001215598"/>
    </source>
</evidence>
<accession>A0AAD7IKA3</accession>
<dbReference type="EMBL" id="JARKIB010000088">
    <property type="protein sequence ID" value="KAJ7744120.1"/>
    <property type="molecule type" value="Genomic_DNA"/>
</dbReference>